<dbReference type="GeneID" id="59348527"/>
<dbReference type="PANTHER" id="PTHR46468">
    <property type="entry name" value="SENTRIN-SPECIFIC PROTEASE 8"/>
    <property type="match status" value="1"/>
</dbReference>
<dbReference type="GO" id="GO:0006508">
    <property type="term" value="P:proteolysis"/>
    <property type="evidence" value="ECO:0007669"/>
    <property type="project" value="UniProtKB-KW"/>
</dbReference>
<evidence type="ECO:0000256" key="3">
    <source>
        <dbReference type="ARBA" id="ARBA00022801"/>
    </source>
</evidence>
<dbReference type="AlphaFoldDB" id="A0A8H6SCT3"/>
<dbReference type="EMBL" id="JACAZF010000008">
    <property type="protein sequence ID" value="KAF7297064.1"/>
    <property type="molecule type" value="Genomic_DNA"/>
</dbReference>
<dbReference type="InterPro" id="IPR003653">
    <property type="entry name" value="Peptidase_C48_C"/>
</dbReference>
<keyword evidence="3" id="KW-0378">Hydrolase</keyword>
<dbReference type="RefSeq" id="XP_037217423.1">
    <property type="nucleotide sequence ID" value="XM_037366011.1"/>
</dbReference>
<dbReference type="PANTHER" id="PTHR46468:SF1">
    <property type="entry name" value="SENTRIN-SPECIFIC PROTEASE 8"/>
    <property type="match status" value="1"/>
</dbReference>
<evidence type="ECO:0000313" key="7">
    <source>
        <dbReference type="Proteomes" id="UP000636479"/>
    </source>
</evidence>
<keyword evidence="2 6" id="KW-0645">Protease</keyword>
<comment type="caution">
    <text evidence="6">The sequence shown here is derived from an EMBL/GenBank/DDBJ whole genome shotgun (WGS) entry which is preliminary data.</text>
</comment>
<evidence type="ECO:0000313" key="6">
    <source>
        <dbReference type="EMBL" id="KAF7297064.1"/>
    </source>
</evidence>
<evidence type="ECO:0000256" key="4">
    <source>
        <dbReference type="ARBA" id="ARBA00022807"/>
    </source>
</evidence>
<comment type="similarity">
    <text evidence="1">Belongs to the peptidase C48 family.</text>
</comment>
<dbReference type="GO" id="GO:0008234">
    <property type="term" value="F:cysteine-type peptidase activity"/>
    <property type="evidence" value="ECO:0007669"/>
    <property type="project" value="UniProtKB-KW"/>
</dbReference>
<dbReference type="Pfam" id="PF02902">
    <property type="entry name" value="Peptidase_C48"/>
    <property type="match status" value="1"/>
</dbReference>
<keyword evidence="4" id="KW-0788">Thiol protease</keyword>
<dbReference type="PROSITE" id="PS50600">
    <property type="entry name" value="ULP_PROTEASE"/>
    <property type="match status" value="1"/>
</dbReference>
<dbReference type="GO" id="GO:0019784">
    <property type="term" value="F:deNEDDylase activity"/>
    <property type="evidence" value="ECO:0007669"/>
    <property type="project" value="InterPro"/>
</dbReference>
<evidence type="ECO:0000256" key="1">
    <source>
        <dbReference type="ARBA" id="ARBA00005234"/>
    </source>
</evidence>
<dbReference type="Proteomes" id="UP000636479">
    <property type="component" value="Unassembled WGS sequence"/>
</dbReference>
<evidence type="ECO:0000256" key="2">
    <source>
        <dbReference type="ARBA" id="ARBA00022670"/>
    </source>
</evidence>
<proteinExistence type="inferred from homology"/>
<dbReference type="InterPro" id="IPR044613">
    <property type="entry name" value="Nep1/2-like"/>
</dbReference>
<accession>A0A8H6SCT3</accession>
<keyword evidence="7" id="KW-1185">Reference proteome</keyword>
<dbReference type="SUPFAM" id="SSF54001">
    <property type="entry name" value="Cysteine proteinases"/>
    <property type="match status" value="1"/>
</dbReference>
<dbReference type="GO" id="GO:0000338">
    <property type="term" value="P:protein deneddylation"/>
    <property type="evidence" value="ECO:0007669"/>
    <property type="project" value="TreeGrafter"/>
</dbReference>
<organism evidence="6 7">
    <name type="scientific">Mycena indigotica</name>
    <dbReference type="NCBI Taxonomy" id="2126181"/>
    <lineage>
        <taxon>Eukaryota</taxon>
        <taxon>Fungi</taxon>
        <taxon>Dikarya</taxon>
        <taxon>Basidiomycota</taxon>
        <taxon>Agaricomycotina</taxon>
        <taxon>Agaricomycetes</taxon>
        <taxon>Agaricomycetidae</taxon>
        <taxon>Agaricales</taxon>
        <taxon>Marasmiineae</taxon>
        <taxon>Mycenaceae</taxon>
        <taxon>Mycena</taxon>
    </lineage>
</organism>
<dbReference type="Gene3D" id="3.40.395.10">
    <property type="entry name" value="Adenoviral Proteinase, Chain A"/>
    <property type="match status" value="1"/>
</dbReference>
<evidence type="ECO:0000259" key="5">
    <source>
        <dbReference type="PROSITE" id="PS50600"/>
    </source>
</evidence>
<protein>
    <submittedName>
        <fullName evidence="6">ULP-PROTEASE domain-containing protein</fullName>
    </submittedName>
</protein>
<feature type="domain" description="Ubiquitin-like protease family profile" evidence="5">
    <location>
        <begin position="129"/>
        <end position="306"/>
    </location>
</feature>
<dbReference type="InterPro" id="IPR038765">
    <property type="entry name" value="Papain-like_cys_pep_sf"/>
</dbReference>
<reference evidence="6" key="1">
    <citation type="submission" date="2020-05" db="EMBL/GenBank/DDBJ databases">
        <title>Mycena genomes resolve the evolution of fungal bioluminescence.</title>
        <authorList>
            <person name="Tsai I.J."/>
        </authorList>
    </citation>
    <scope>NUCLEOTIDE SEQUENCE</scope>
    <source>
        <strain evidence="6">171206Taipei</strain>
    </source>
</reference>
<name>A0A8H6SCT3_9AGAR</name>
<sequence length="346" mass="39141">MIASVNSAVPLPAGGFQRHQLEESEELLDSEGALFEGANADEQDLSIIEPDEPAESVDIFQEVLDGNDGESNTEVLQLEDFVIQMESSVPPMQVDTTFVHAIEQYLSSQEDSPSLHETRVIIDIHGRKQLIDAEDLSRLQGPTRWLNNFCINGVATAIMKSLLSEEDIARSALLDTLDLHRVQYGSDEAILWHHLAPTEYWSKPLWLIPVHRRSQQHWVLAVVSVEEKLVFFYDSFAEVEGWEADFKDIATLLSHMFALAAAHGHKINTKAATVPWSAHPLFHQNVPQQSNSHDCGVWVLCMLTAILRGYSTVNIAEADIPYIRKLFTRLIYTFPRYVRKKRGDQR</sequence>
<dbReference type="OrthoDB" id="2976051at2759"/>
<gene>
    <name evidence="6" type="ORF">MIND_00939200</name>
</gene>